<keyword evidence="6 10" id="KW-0032">Aminotransferase</keyword>
<reference evidence="13 14" key="1">
    <citation type="submission" date="2007-06" db="EMBL/GenBank/DDBJ databases">
        <authorList>
            <person name="Shimkets L."/>
            <person name="Ferriera S."/>
            <person name="Johnson J."/>
            <person name="Kravitz S."/>
            <person name="Beeson K."/>
            <person name="Sutton G."/>
            <person name="Rogers Y.-H."/>
            <person name="Friedman R."/>
            <person name="Frazier M."/>
            <person name="Venter J.C."/>
        </authorList>
    </citation>
    <scope>NUCLEOTIDE SEQUENCE [LARGE SCALE GENOMIC DNA]</scope>
    <source>
        <strain evidence="13 14">SIR-1</strain>
    </source>
</reference>
<dbReference type="InterPro" id="IPR001347">
    <property type="entry name" value="SIS_dom"/>
</dbReference>
<dbReference type="InterPro" id="IPR047084">
    <property type="entry name" value="GFAT_N"/>
</dbReference>
<evidence type="ECO:0000259" key="11">
    <source>
        <dbReference type="PROSITE" id="PS51278"/>
    </source>
</evidence>
<dbReference type="InterPro" id="IPR035466">
    <property type="entry name" value="GlmS/AgaS_SIS"/>
</dbReference>
<keyword evidence="5 10" id="KW-0963">Cytoplasm</keyword>
<evidence type="ECO:0000256" key="7">
    <source>
        <dbReference type="ARBA" id="ARBA00022679"/>
    </source>
</evidence>
<dbReference type="InterPro" id="IPR017932">
    <property type="entry name" value="GATase_2_dom"/>
</dbReference>
<feature type="active site" description="Nucleophile; for GATase activity" evidence="10">
    <location>
        <position position="21"/>
    </location>
</feature>
<dbReference type="InterPro" id="IPR005855">
    <property type="entry name" value="GFAT"/>
</dbReference>
<evidence type="ECO:0000256" key="10">
    <source>
        <dbReference type="HAMAP-Rule" id="MF_00164"/>
    </source>
</evidence>
<dbReference type="NCBIfam" id="NF001484">
    <property type="entry name" value="PRK00331.1"/>
    <property type="match status" value="1"/>
</dbReference>
<dbReference type="AlphaFoldDB" id="A6GBM7"/>
<evidence type="ECO:0000313" key="14">
    <source>
        <dbReference type="Proteomes" id="UP000005801"/>
    </source>
</evidence>
<feature type="domain" description="SIS" evidence="12">
    <location>
        <begin position="323"/>
        <end position="462"/>
    </location>
</feature>
<dbReference type="EMBL" id="ABCS01000059">
    <property type="protein sequence ID" value="EDM76733.1"/>
    <property type="molecule type" value="Genomic_DNA"/>
</dbReference>
<dbReference type="PROSITE" id="PS51464">
    <property type="entry name" value="SIS"/>
    <property type="match status" value="2"/>
</dbReference>
<evidence type="ECO:0000256" key="1">
    <source>
        <dbReference type="ARBA" id="ARBA00001031"/>
    </source>
</evidence>
<dbReference type="SUPFAM" id="SSF56235">
    <property type="entry name" value="N-terminal nucleophile aminohydrolases (Ntn hydrolases)"/>
    <property type="match status" value="1"/>
</dbReference>
<dbReference type="CDD" id="cd05009">
    <property type="entry name" value="SIS_GlmS_GlmD_2"/>
    <property type="match status" value="1"/>
</dbReference>
<dbReference type="NCBIfam" id="TIGR01135">
    <property type="entry name" value="glmS"/>
    <property type="match status" value="1"/>
</dbReference>
<dbReference type="GO" id="GO:0005829">
    <property type="term" value="C:cytosol"/>
    <property type="evidence" value="ECO:0007669"/>
    <property type="project" value="TreeGrafter"/>
</dbReference>
<dbReference type="Proteomes" id="UP000005801">
    <property type="component" value="Unassembled WGS sequence"/>
</dbReference>
<dbReference type="GO" id="GO:0006002">
    <property type="term" value="P:fructose 6-phosphate metabolic process"/>
    <property type="evidence" value="ECO:0007669"/>
    <property type="project" value="TreeGrafter"/>
</dbReference>
<feature type="domain" description="Glutamine amidotransferase type-2" evidence="11">
    <location>
        <begin position="21"/>
        <end position="249"/>
    </location>
</feature>
<accession>A6GBM7</accession>
<dbReference type="GO" id="GO:0097367">
    <property type="term" value="F:carbohydrate derivative binding"/>
    <property type="evidence" value="ECO:0007669"/>
    <property type="project" value="InterPro"/>
</dbReference>
<comment type="subunit">
    <text evidence="10">Homodimer.</text>
</comment>
<dbReference type="STRING" id="391625.PPSIR1_33801"/>
<dbReference type="Gene3D" id="3.40.50.10490">
    <property type="entry name" value="Glucose-6-phosphate isomerase like protein, domain 1"/>
    <property type="match status" value="2"/>
</dbReference>
<gene>
    <name evidence="10" type="primary">glmS</name>
    <name evidence="13" type="ORF">PPSIR1_33801</name>
</gene>
<evidence type="ECO:0000256" key="6">
    <source>
        <dbReference type="ARBA" id="ARBA00022576"/>
    </source>
</evidence>
<evidence type="ECO:0000256" key="2">
    <source>
        <dbReference type="ARBA" id="ARBA00004496"/>
    </source>
</evidence>
<dbReference type="PROSITE" id="PS51278">
    <property type="entry name" value="GATASE_TYPE_2"/>
    <property type="match status" value="1"/>
</dbReference>
<dbReference type="GO" id="GO:0004360">
    <property type="term" value="F:glutamine-fructose-6-phosphate transaminase (isomerizing) activity"/>
    <property type="evidence" value="ECO:0007669"/>
    <property type="project" value="UniProtKB-UniRule"/>
</dbReference>
<evidence type="ECO:0000256" key="3">
    <source>
        <dbReference type="ARBA" id="ARBA00012916"/>
    </source>
</evidence>
<evidence type="ECO:0000256" key="8">
    <source>
        <dbReference type="ARBA" id="ARBA00022737"/>
    </source>
</evidence>
<dbReference type="GO" id="GO:0046349">
    <property type="term" value="P:amino sugar biosynthetic process"/>
    <property type="evidence" value="ECO:0007669"/>
    <property type="project" value="UniProtKB-ARBA"/>
</dbReference>
<dbReference type="CDD" id="cd00714">
    <property type="entry name" value="GFAT"/>
    <property type="match status" value="1"/>
</dbReference>
<evidence type="ECO:0000256" key="4">
    <source>
        <dbReference type="ARBA" id="ARBA00016090"/>
    </source>
</evidence>
<comment type="caution">
    <text evidence="13">The sequence shown here is derived from an EMBL/GenBank/DDBJ whole genome shotgun (WGS) entry which is preliminary data.</text>
</comment>
<protein>
    <recommendedName>
        <fullName evidence="4 10">Glutamine--fructose-6-phosphate aminotransferase [isomerizing]</fullName>
        <ecNumber evidence="3 10">2.6.1.16</ecNumber>
    </recommendedName>
    <alternativeName>
        <fullName evidence="10">D-fructose-6-phosphate amidotransferase</fullName>
    </alternativeName>
    <alternativeName>
        <fullName evidence="10">GFAT</fullName>
    </alternativeName>
    <alternativeName>
        <fullName evidence="10">Glucosamine-6-phosphate synthase</fullName>
    </alternativeName>
    <alternativeName>
        <fullName evidence="10">Hexosephosphate aminotransferase</fullName>
    </alternativeName>
    <alternativeName>
        <fullName evidence="10">L-glutamine--D-fructose-6-phosphate amidotransferase</fullName>
    </alternativeName>
</protein>
<keyword evidence="8" id="KW-0677">Repeat</keyword>
<dbReference type="InterPro" id="IPR035490">
    <property type="entry name" value="GlmS/FrlB_SIS"/>
</dbReference>
<dbReference type="SUPFAM" id="SSF53697">
    <property type="entry name" value="SIS domain"/>
    <property type="match status" value="1"/>
</dbReference>
<comment type="subcellular location">
    <subcellularLocation>
        <location evidence="2 10">Cytoplasm</location>
    </subcellularLocation>
</comment>
<dbReference type="CDD" id="cd05008">
    <property type="entry name" value="SIS_GlmS_GlmD_1"/>
    <property type="match status" value="1"/>
</dbReference>
<keyword evidence="14" id="KW-1185">Reference proteome</keyword>
<name>A6GBM7_9BACT</name>
<organism evidence="13 14">
    <name type="scientific">Plesiocystis pacifica SIR-1</name>
    <dbReference type="NCBI Taxonomy" id="391625"/>
    <lineage>
        <taxon>Bacteria</taxon>
        <taxon>Pseudomonadati</taxon>
        <taxon>Myxococcota</taxon>
        <taxon>Polyangia</taxon>
        <taxon>Nannocystales</taxon>
        <taxon>Nannocystaceae</taxon>
        <taxon>Plesiocystis</taxon>
    </lineage>
</organism>
<feature type="initiator methionine" description="Removed" evidence="10">
    <location>
        <position position="20"/>
    </location>
</feature>
<dbReference type="FunFam" id="3.40.50.10490:FF:000002">
    <property type="entry name" value="Glutamine--fructose-6-phosphate aminotransferase [isomerizing]"/>
    <property type="match status" value="1"/>
</dbReference>
<dbReference type="GO" id="GO:0006047">
    <property type="term" value="P:UDP-N-acetylglucosamine metabolic process"/>
    <property type="evidence" value="ECO:0007669"/>
    <property type="project" value="TreeGrafter"/>
</dbReference>
<evidence type="ECO:0000259" key="12">
    <source>
        <dbReference type="PROSITE" id="PS51464"/>
    </source>
</evidence>
<dbReference type="PANTHER" id="PTHR10937">
    <property type="entry name" value="GLUCOSAMINE--FRUCTOSE-6-PHOSPHATE AMINOTRANSFERASE, ISOMERIZING"/>
    <property type="match status" value="1"/>
</dbReference>
<dbReference type="HAMAP" id="MF_00164">
    <property type="entry name" value="GlmS"/>
    <property type="match status" value="1"/>
</dbReference>
<dbReference type="eggNOG" id="COG0449">
    <property type="taxonomic scope" value="Bacteria"/>
</dbReference>
<dbReference type="PANTHER" id="PTHR10937:SF0">
    <property type="entry name" value="GLUTAMINE--FRUCTOSE-6-PHOSPHATE TRANSAMINASE (ISOMERIZING)"/>
    <property type="match status" value="1"/>
</dbReference>
<proteinExistence type="inferred from homology"/>
<dbReference type="Pfam" id="PF01380">
    <property type="entry name" value="SIS"/>
    <property type="match status" value="2"/>
</dbReference>
<dbReference type="Pfam" id="PF13522">
    <property type="entry name" value="GATase_6"/>
    <property type="match status" value="1"/>
</dbReference>
<dbReference type="Gene3D" id="3.60.20.10">
    <property type="entry name" value="Glutamine Phosphoribosylpyrophosphate, subunit 1, domain 1"/>
    <property type="match status" value="1"/>
</dbReference>
<evidence type="ECO:0000256" key="5">
    <source>
        <dbReference type="ARBA" id="ARBA00022490"/>
    </source>
</evidence>
<dbReference type="GO" id="GO:0006487">
    <property type="term" value="P:protein N-linked glycosylation"/>
    <property type="evidence" value="ECO:0007669"/>
    <property type="project" value="TreeGrafter"/>
</dbReference>
<feature type="active site" description="For Fru-6P isomerization activity" evidence="10">
    <location>
        <position position="641"/>
    </location>
</feature>
<evidence type="ECO:0000256" key="9">
    <source>
        <dbReference type="ARBA" id="ARBA00022962"/>
    </source>
</evidence>
<dbReference type="InterPro" id="IPR046348">
    <property type="entry name" value="SIS_dom_sf"/>
</dbReference>
<comment type="function">
    <text evidence="10">Catalyzes the first step in hexosamine metabolism, converting fructose-6P into glucosamine-6P using glutamine as a nitrogen source.</text>
</comment>
<dbReference type="FunFam" id="3.60.20.10:FF:000006">
    <property type="entry name" value="Glutamine--fructose-6-phosphate aminotransferase [isomerizing]"/>
    <property type="match status" value="1"/>
</dbReference>
<evidence type="ECO:0000313" key="13">
    <source>
        <dbReference type="EMBL" id="EDM76733.1"/>
    </source>
</evidence>
<dbReference type="InterPro" id="IPR029055">
    <property type="entry name" value="Ntn_hydrolases_N"/>
</dbReference>
<keyword evidence="7 10" id="KW-0808">Transferase</keyword>
<feature type="domain" description="SIS" evidence="12">
    <location>
        <begin position="495"/>
        <end position="636"/>
    </location>
</feature>
<sequence length="646" mass="69223">MEGQNWRALALLDTNPENTMCGIIGYTGSRPCAPLLVEGLRRLEYRGYDSAGVAILDPSRTPTTAVTRCEGKIAALAGRLEAEPISGTTGIGHTRWATHGRPCEANAHPQRSGRVCVVHNGIIENHGKQREALRARGRSFASETDTEVIAHLIDELYDARAAEGGPVDLLEVVRAALAQLEGAYAVGVVHDEHPGTVVAARQASPLLVGLGDQDREPECFIASDVSAILEHTRTVVDLEDGDIVRIGAGGIEAHLDAAGEVVRRGKRRIDWSPLAAEKQGFKHFMLKEIFEQPRAVRDTLIGRLRSEDASPSLEFAELDARVDVRALAERHKITIVACGTSWHAALAGKYLIEQLARIPVEVDLASEFRYREPIVREGDLVLAISQSGETADTKAALQEAQRLGATGLAICNVVDSSIARLADVVLYTHAGPEISVASTKAFTTQLTMLSMLAIHLGKQSGAMADARAQALLEGLREMPVAIDAVLGVQAAIKIIARRWVGARDWLYLGRGLSFPVALEGALKLKEISYVHAEGYASGEMKHGPIALIDDSVPVVVLALEGPGYHKTLANLEEVRSRGGKIIAVATAGDDAIGDVADDVILVPKVDAFLQPILASVPLQLLAYHVADLKGTDVDQPRNLAKSVTVE</sequence>
<dbReference type="GO" id="GO:0005975">
    <property type="term" value="P:carbohydrate metabolic process"/>
    <property type="evidence" value="ECO:0007669"/>
    <property type="project" value="UniProtKB-UniRule"/>
</dbReference>
<comment type="catalytic activity">
    <reaction evidence="1 10">
        <text>D-fructose 6-phosphate + L-glutamine = D-glucosamine 6-phosphate + L-glutamate</text>
        <dbReference type="Rhea" id="RHEA:13237"/>
        <dbReference type="ChEBI" id="CHEBI:29985"/>
        <dbReference type="ChEBI" id="CHEBI:58359"/>
        <dbReference type="ChEBI" id="CHEBI:58725"/>
        <dbReference type="ChEBI" id="CHEBI:61527"/>
        <dbReference type="EC" id="2.6.1.16"/>
    </reaction>
</comment>
<keyword evidence="9" id="KW-0315">Glutamine amidotransferase</keyword>
<dbReference type="FunFam" id="3.40.50.10490:FF:000001">
    <property type="entry name" value="Glutamine--fructose-6-phosphate aminotransferase [isomerizing]"/>
    <property type="match status" value="1"/>
</dbReference>
<dbReference type="EC" id="2.6.1.16" evidence="3 10"/>